<dbReference type="RefSeq" id="WP_035869040.1">
    <property type="nucleotide sequence ID" value="NZ_KK853997.1"/>
</dbReference>
<proteinExistence type="inferred from homology"/>
<dbReference type="GO" id="GO:1901982">
    <property type="term" value="F:maltose binding"/>
    <property type="evidence" value="ECO:0007669"/>
    <property type="project" value="TreeGrafter"/>
</dbReference>
<keyword evidence="6" id="KW-1185">Reference proteome</keyword>
<name>A0A066YJE1_9ACTN</name>
<evidence type="ECO:0008006" key="7">
    <source>
        <dbReference type="Google" id="ProtNLM"/>
    </source>
</evidence>
<reference evidence="5 6" key="1">
    <citation type="submission" date="2014-05" db="EMBL/GenBank/DDBJ databases">
        <title>Draft Genome Sequence of Kitasatospora cheerisanensis KCTC 2395.</title>
        <authorList>
            <person name="Nam D.H."/>
        </authorList>
    </citation>
    <scope>NUCLEOTIDE SEQUENCE [LARGE SCALE GENOMIC DNA]</scope>
    <source>
        <strain evidence="5 6">KCTC 2395</strain>
    </source>
</reference>
<evidence type="ECO:0000256" key="1">
    <source>
        <dbReference type="ARBA" id="ARBA00008520"/>
    </source>
</evidence>
<dbReference type="GO" id="GO:0042956">
    <property type="term" value="P:maltodextrin transmembrane transport"/>
    <property type="evidence" value="ECO:0007669"/>
    <property type="project" value="TreeGrafter"/>
</dbReference>
<comment type="caution">
    <text evidence="5">The sequence shown here is derived from an EMBL/GenBank/DDBJ whole genome shotgun (WGS) entry which is preliminary data.</text>
</comment>
<gene>
    <name evidence="5" type="ORF">KCH_68940</name>
</gene>
<dbReference type="OrthoDB" id="8663148at2"/>
<evidence type="ECO:0000313" key="5">
    <source>
        <dbReference type="EMBL" id="KDN81262.1"/>
    </source>
</evidence>
<evidence type="ECO:0000256" key="2">
    <source>
        <dbReference type="ARBA" id="ARBA00022448"/>
    </source>
</evidence>
<feature type="signal peptide" evidence="4">
    <location>
        <begin position="1"/>
        <end position="25"/>
    </location>
</feature>
<sequence length="446" mass="46850">MSRTPSPAAAAALAASLATVLLVSSCGVKNSGNAQHAQGGSAADLVSAAKAQGQVDYWSTWGEKEPQAAIFKAAADDFTAQTGIKVNIKYLGRSGTTTMPQAIASGSGPDMFDSGTDHIAAFAGQHMTQPIDGVLKLPVPGEDGKSVADVLPPNVLKSATDKDGKLAFVPHTLISTAIWYDAARSPALAAKQPATWTEFLALLQQQKAAGATPIAQDGLVNFYNAYWFYELMMRYAGPGSLAALGTDASAWDRPEVLKAAQGVAELRPYFQDGFMGTKYPAAQNDWAQGKAALNINGTWLPSETRPQAPADAKPSSFTFPMVEGGHSTVEVGSLGWSLSAKAKHAEAAQLFMSHLLRSQVIGRIGTDALNIPSRADAKAPDALKAAQESILKATETNTTYDGATAQDKWWNNVFLPLDDQLLSGTLQPADFVAQGKKKTADALANG</sequence>
<evidence type="ECO:0000256" key="3">
    <source>
        <dbReference type="ARBA" id="ARBA00022729"/>
    </source>
</evidence>
<evidence type="ECO:0000256" key="4">
    <source>
        <dbReference type="SAM" id="SignalP"/>
    </source>
</evidence>
<comment type="similarity">
    <text evidence="1">Belongs to the bacterial solute-binding protein 1 family.</text>
</comment>
<dbReference type="GO" id="GO:0015768">
    <property type="term" value="P:maltose transport"/>
    <property type="evidence" value="ECO:0007669"/>
    <property type="project" value="TreeGrafter"/>
</dbReference>
<dbReference type="Gene3D" id="3.40.190.10">
    <property type="entry name" value="Periplasmic binding protein-like II"/>
    <property type="match status" value="2"/>
</dbReference>
<keyword evidence="2" id="KW-0813">Transport</keyword>
<dbReference type="PATRIC" id="fig|1348663.4.peg.6672"/>
<keyword evidence="3 4" id="KW-0732">Signal</keyword>
<dbReference type="PROSITE" id="PS51257">
    <property type="entry name" value="PROKAR_LIPOPROTEIN"/>
    <property type="match status" value="1"/>
</dbReference>
<protein>
    <recommendedName>
        <fullName evidence="7">Sugar ABC transporter substrate-binding protein</fullName>
    </recommendedName>
</protein>
<dbReference type="EMBL" id="JNBY01000148">
    <property type="protein sequence ID" value="KDN81262.1"/>
    <property type="molecule type" value="Genomic_DNA"/>
</dbReference>
<organism evidence="5 6">
    <name type="scientific">Kitasatospora cheerisanensis KCTC 2395</name>
    <dbReference type="NCBI Taxonomy" id="1348663"/>
    <lineage>
        <taxon>Bacteria</taxon>
        <taxon>Bacillati</taxon>
        <taxon>Actinomycetota</taxon>
        <taxon>Actinomycetes</taxon>
        <taxon>Kitasatosporales</taxon>
        <taxon>Streptomycetaceae</taxon>
        <taxon>Kitasatospora</taxon>
    </lineage>
</organism>
<dbReference type="HOGENOM" id="CLU_031285_12_2_11"/>
<feature type="chain" id="PRO_5039671664" description="Sugar ABC transporter substrate-binding protein" evidence="4">
    <location>
        <begin position="26"/>
        <end position="446"/>
    </location>
</feature>
<dbReference type="eggNOG" id="COG1653">
    <property type="taxonomic scope" value="Bacteria"/>
</dbReference>
<dbReference type="GO" id="GO:0055052">
    <property type="term" value="C:ATP-binding cassette (ABC) transporter complex, substrate-binding subunit-containing"/>
    <property type="evidence" value="ECO:0007669"/>
    <property type="project" value="TreeGrafter"/>
</dbReference>
<dbReference type="PANTHER" id="PTHR30061">
    <property type="entry name" value="MALTOSE-BINDING PERIPLASMIC PROTEIN"/>
    <property type="match status" value="1"/>
</dbReference>
<dbReference type="AlphaFoldDB" id="A0A066YJE1"/>
<dbReference type="SUPFAM" id="SSF53850">
    <property type="entry name" value="Periplasmic binding protein-like II"/>
    <property type="match status" value="1"/>
</dbReference>
<evidence type="ECO:0000313" key="6">
    <source>
        <dbReference type="Proteomes" id="UP000027178"/>
    </source>
</evidence>
<dbReference type="Proteomes" id="UP000027178">
    <property type="component" value="Unassembled WGS sequence"/>
</dbReference>
<accession>A0A066YJE1</accession>
<dbReference type="PANTHER" id="PTHR30061:SF50">
    <property type="entry name" value="MALTOSE_MALTODEXTRIN-BINDING PERIPLASMIC PROTEIN"/>
    <property type="match status" value="1"/>
</dbReference>